<keyword evidence="7 10" id="KW-0472">Membrane</keyword>
<evidence type="ECO:0000256" key="10">
    <source>
        <dbReference type="SAM" id="Phobius"/>
    </source>
</evidence>
<dbReference type="SMART" id="SM00973">
    <property type="entry name" value="Sec63"/>
    <property type="match status" value="1"/>
</dbReference>
<dbReference type="Gene3D" id="1.10.3380.10">
    <property type="entry name" value="Sec63 N-terminal domain-like domain"/>
    <property type="match status" value="1"/>
</dbReference>
<dbReference type="Proteomes" id="UP000310689">
    <property type="component" value="Unassembled WGS sequence"/>
</dbReference>
<evidence type="ECO:0000256" key="4">
    <source>
        <dbReference type="ARBA" id="ARBA00022824"/>
    </source>
</evidence>
<dbReference type="GO" id="GO:0006620">
    <property type="term" value="P:post-translational protein targeting to endoplasmic reticulum membrane"/>
    <property type="evidence" value="ECO:0007669"/>
    <property type="project" value="TreeGrafter"/>
</dbReference>
<reference evidence="12 13" key="1">
    <citation type="submission" date="2019-03" db="EMBL/GenBank/DDBJ databases">
        <title>Sequencing 23 genomes of Wallemia ichthyophaga.</title>
        <authorList>
            <person name="Gostincar C."/>
        </authorList>
    </citation>
    <scope>NUCLEOTIDE SEQUENCE [LARGE SCALE GENOMIC DNA]</scope>
    <source>
        <strain evidence="12 13">EXF-6200</strain>
    </source>
</reference>
<keyword evidence="8" id="KW-0143">Chaperone</keyword>
<dbReference type="PROSITE" id="PS50076">
    <property type="entry name" value="DNAJ_2"/>
    <property type="match status" value="1"/>
</dbReference>
<comment type="caution">
    <text evidence="12">The sequence shown here is derived from an EMBL/GenBank/DDBJ whole genome shotgun (WGS) entry which is preliminary data.</text>
</comment>
<accession>A0A4T0JF15</accession>
<evidence type="ECO:0000256" key="9">
    <source>
        <dbReference type="SAM" id="MobiDB-lite"/>
    </source>
</evidence>
<protein>
    <recommendedName>
        <fullName evidence="11">J domain-containing protein</fullName>
    </recommendedName>
</protein>
<keyword evidence="3 10" id="KW-0812">Transmembrane</keyword>
<dbReference type="SUPFAM" id="SSF158702">
    <property type="entry name" value="Sec63 N-terminal domain-like"/>
    <property type="match status" value="1"/>
</dbReference>
<evidence type="ECO:0000313" key="13">
    <source>
        <dbReference type="Proteomes" id="UP000310689"/>
    </source>
</evidence>
<dbReference type="InterPro" id="IPR001623">
    <property type="entry name" value="DnaJ_domain"/>
</dbReference>
<name>A0A4T0JF15_WALIC</name>
<proteinExistence type="predicted"/>
<keyword evidence="2" id="KW-0813">Transport</keyword>
<feature type="transmembrane region" description="Helical" evidence="10">
    <location>
        <begin position="196"/>
        <end position="219"/>
    </location>
</feature>
<feature type="region of interest" description="Disordered" evidence="9">
    <location>
        <begin position="584"/>
        <end position="640"/>
    </location>
</feature>
<evidence type="ECO:0000256" key="3">
    <source>
        <dbReference type="ARBA" id="ARBA00022692"/>
    </source>
</evidence>
<dbReference type="SUPFAM" id="SSF46565">
    <property type="entry name" value="Chaperone J-domain"/>
    <property type="match status" value="1"/>
</dbReference>
<dbReference type="InterPro" id="IPR035892">
    <property type="entry name" value="C2_domain_sf"/>
</dbReference>
<evidence type="ECO:0000259" key="11">
    <source>
        <dbReference type="PROSITE" id="PS50076"/>
    </source>
</evidence>
<dbReference type="Pfam" id="PF02889">
    <property type="entry name" value="Sec63"/>
    <property type="match status" value="1"/>
</dbReference>
<dbReference type="Pfam" id="PF00226">
    <property type="entry name" value="DnaJ"/>
    <property type="match status" value="1"/>
</dbReference>
<dbReference type="GO" id="GO:0008320">
    <property type="term" value="F:protein transmembrane transporter activity"/>
    <property type="evidence" value="ECO:0007669"/>
    <property type="project" value="TreeGrafter"/>
</dbReference>
<dbReference type="FunFam" id="1.10.287.110:FF:000039">
    <property type="entry name" value="Protein translocation complex component (Npl1)"/>
    <property type="match status" value="1"/>
</dbReference>
<dbReference type="GO" id="GO:0003723">
    <property type="term" value="F:RNA binding"/>
    <property type="evidence" value="ECO:0007669"/>
    <property type="project" value="TreeGrafter"/>
</dbReference>
<gene>
    <name evidence="12" type="ORF">E3P86_01378</name>
</gene>
<dbReference type="CDD" id="cd06257">
    <property type="entry name" value="DnaJ"/>
    <property type="match status" value="1"/>
</dbReference>
<feature type="domain" description="J" evidence="11">
    <location>
        <begin position="101"/>
        <end position="171"/>
    </location>
</feature>
<dbReference type="EMBL" id="SPOI01000046">
    <property type="protein sequence ID" value="TIB38915.1"/>
    <property type="molecule type" value="Genomic_DNA"/>
</dbReference>
<dbReference type="InterPro" id="IPR014756">
    <property type="entry name" value="Ig_E-set"/>
</dbReference>
<comment type="subcellular location">
    <subcellularLocation>
        <location evidence="1">Endoplasmic reticulum membrane</location>
        <topology evidence="1">Multi-pass membrane protein</topology>
    </subcellularLocation>
</comment>
<evidence type="ECO:0000256" key="8">
    <source>
        <dbReference type="ARBA" id="ARBA00023186"/>
    </source>
</evidence>
<dbReference type="PRINTS" id="PR00625">
    <property type="entry name" value="JDOMAIN"/>
</dbReference>
<sequence length="640" mass="71308">MTGTQYDESGQFAGYFTLTFLFLILFPLSVSTLYGFFRESTSPGGLHLPAFPYPAQHPKPKSSKQPKATWTRLAVLAVGWAAFAYITIKTRDIKLEFSVYDPFEILGLASGSTQKQIRKHYKRLSLQFHPDKVKLAVNQTSEDADNYFVSLTKAYKALTDDVVKQNLEQFGHPDGKQEVAMGVAIPTWVVDSQNSLWVLGVYGILFGLGLPYFVGKWWFASRSLTKDRVQNSTAAIFFRKVDENADFSDLLHLLATADEMVGVLPSTPIDKHTAKMVKGTAKEQLDYVFPATGIYARPQSVRAAVLLFAHVLRIELPRKLQSQQRAILPVALHVHRTLLAISLAHNWLPTTLKMAQLSGHLLTATKPGDSVYKGIYNIPESLAEELAEKAPFTVARASENERRQLLRVGEKDGVRQEDYHGVNEVLGRLLHVDIADASFEVVDEETVTPGAIVQFKTKVRLVPARFPLGDDGSKPESDVLEEVKDSRLHAAYTPRFPHERPITYLAMLTDAKTGRIIVQPGRFTNIPVVQTPKFKNVAKSLNLQFQAPPQPGVYTFRAVVCSEVQPGWGFQAARTMRLVVEKGAAKEKEEDDISEPEEDTLAGQMAQLRGQSVKKEESESESESEESDNENQDNDSSDSD</sequence>
<feature type="transmembrane region" description="Helical" evidence="10">
    <location>
        <begin position="69"/>
        <end position="88"/>
    </location>
</feature>
<feature type="compositionally biased region" description="Acidic residues" evidence="9">
    <location>
        <begin position="618"/>
        <end position="640"/>
    </location>
</feature>
<evidence type="ECO:0000256" key="5">
    <source>
        <dbReference type="ARBA" id="ARBA00022927"/>
    </source>
</evidence>
<evidence type="ECO:0000256" key="2">
    <source>
        <dbReference type="ARBA" id="ARBA00022448"/>
    </source>
</evidence>
<dbReference type="InterPro" id="IPR004179">
    <property type="entry name" value="Sec63-dom"/>
</dbReference>
<dbReference type="SUPFAM" id="SSF81296">
    <property type="entry name" value="E set domains"/>
    <property type="match status" value="1"/>
</dbReference>
<dbReference type="SMART" id="SM00271">
    <property type="entry name" value="DnaJ"/>
    <property type="match status" value="1"/>
</dbReference>
<keyword evidence="6 10" id="KW-1133">Transmembrane helix</keyword>
<dbReference type="GO" id="GO:0031207">
    <property type="term" value="C:Sec62/Sec63 complex"/>
    <property type="evidence" value="ECO:0007669"/>
    <property type="project" value="TreeGrafter"/>
</dbReference>
<keyword evidence="5" id="KW-0653">Protein transport</keyword>
<dbReference type="AlphaFoldDB" id="A0A4T0JF15"/>
<dbReference type="GO" id="GO:0006614">
    <property type="term" value="P:SRP-dependent cotranslational protein targeting to membrane"/>
    <property type="evidence" value="ECO:0007669"/>
    <property type="project" value="TreeGrafter"/>
</dbReference>
<evidence type="ECO:0000313" key="12">
    <source>
        <dbReference type="EMBL" id="TIB38915.1"/>
    </source>
</evidence>
<organism evidence="12 13">
    <name type="scientific">Wallemia ichthyophaga</name>
    <dbReference type="NCBI Taxonomy" id="245174"/>
    <lineage>
        <taxon>Eukaryota</taxon>
        <taxon>Fungi</taxon>
        <taxon>Dikarya</taxon>
        <taxon>Basidiomycota</taxon>
        <taxon>Wallemiomycotina</taxon>
        <taxon>Wallemiomycetes</taxon>
        <taxon>Wallemiales</taxon>
        <taxon>Wallemiaceae</taxon>
        <taxon>Wallemia</taxon>
    </lineage>
</organism>
<feature type="transmembrane region" description="Helical" evidence="10">
    <location>
        <begin position="12"/>
        <end position="37"/>
    </location>
</feature>
<evidence type="ECO:0000256" key="1">
    <source>
        <dbReference type="ARBA" id="ARBA00004477"/>
    </source>
</evidence>
<dbReference type="Gene3D" id="2.60.40.150">
    <property type="entry name" value="C2 domain"/>
    <property type="match status" value="1"/>
</dbReference>
<dbReference type="PANTHER" id="PTHR24075">
    <property type="entry name" value="SEC63 DOMAIN-CONTAINING"/>
    <property type="match status" value="1"/>
</dbReference>
<feature type="compositionally biased region" description="Acidic residues" evidence="9">
    <location>
        <begin position="589"/>
        <end position="600"/>
    </location>
</feature>
<keyword evidence="4" id="KW-0256">Endoplasmic reticulum</keyword>
<dbReference type="PANTHER" id="PTHR24075:SF0">
    <property type="entry name" value="TRANSLOCATION PROTEIN SEC63 HOMOLOG"/>
    <property type="match status" value="1"/>
</dbReference>
<dbReference type="InterPro" id="IPR036869">
    <property type="entry name" value="J_dom_sf"/>
</dbReference>
<evidence type="ECO:0000256" key="7">
    <source>
        <dbReference type="ARBA" id="ARBA00023136"/>
    </source>
</evidence>
<evidence type="ECO:0000256" key="6">
    <source>
        <dbReference type="ARBA" id="ARBA00022989"/>
    </source>
</evidence>
<dbReference type="Gene3D" id="1.10.287.110">
    <property type="entry name" value="DnaJ domain"/>
    <property type="match status" value="1"/>
</dbReference>